<evidence type="ECO:0000256" key="1">
    <source>
        <dbReference type="ARBA" id="ARBA00022679"/>
    </source>
</evidence>
<feature type="active site" evidence="4">
    <location>
        <position position="416"/>
    </location>
</feature>
<keyword evidence="1 4" id="KW-0808">Transferase</keyword>
<dbReference type="Pfam" id="PF03476">
    <property type="entry name" value="MOSC_N"/>
    <property type="match status" value="1"/>
</dbReference>
<dbReference type="PANTHER" id="PTHR14237">
    <property type="entry name" value="MOLYBDOPTERIN COFACTOR SULFURASE MOSC"/>
    <property type="match status" value="1"/>
</dbReference>
<sequence>MSPHAKPTVERFVDFDQKTDMPALKKAEVPQFYPLPVEDIRARYFTHLADQVYLDHAGTTIYSTEQIRNFQLDLTTHLYGNPHSRSPSSALSTRKIDAVRSRVLEHFNVTPGDYDLVFTANATASIKLVAEIFPWQQGSHFVCLQESHTSILGIRGIVNGIEGTSASMTSEQDIVQNNYRLCNHDAPSLFAYPAQCNFSGTRFPLALGQDVKRQNPNVKVLLDAASYCTSTLLDLSDTANSPDFITFSFYKMFGSPTGLGGLLIKKCNKSILKKSYFGGGTIAAIVASEPWQRFHATELHDIYEDGTVNFLDIISLDHAMDTWSKLFLSFRNISNHVNILTTMAYDTLQALAHYNGKPLCTFYNISASERRLSDPTRQGPILNFNLRRANGSWIGGAEVEKIASLTNIHIRSGGFCNPGSNQYWLHLTPDVVKDNYAAGHVCGDDVDLLNDVPTGSLRISFGAMSSLQDIEKFVAFLRKYFIETEPASMPPIVHTEHTTTNDSSNAHIQDLIIYPIKSCHGYHIPASTSWTVTPQGLLYDREWMLVSAETGLALSQKRYTKMCAIRPELSVSNNTMTVNAPGMPALIISLEPTQDELSSIPICESRVCGESIGVHRYNDSAINNWFSEVLGVEVSLARHPISASAHSRFLKPHLQANSPSGDTKEPTSISLSNESPFLLVSAASADDVQTKIDEFSDTREQVNVTSFRGNIVIGGQALTAFEEDQWKRISIGSQQFELLGPCRRCHMVCINQETAEKTKEPFVTLALYRRIQGQVLFGQHMVHVPSLSQFPYTLRIGDPVVVQNQR</sequence>
<keyword evidence="7" id="KW-1185">Reference proteome</keyword>
<dbReference type="Gene3D" id="3.40.640.10">
    <property type="entry name" value="Type I PLP-dependent aspartate aminotransferase-like (Major domain)"/>
    <property type="match status" value="1"/>
</dbReference>
<dbReference type="GO" id="GO:0006777">
    <property type="term" value="P:Mo-molybdopterin cofactor biosynthetic process"/>
    <property type="evidence" value="ECO:0007669"/>
    <property type="project" value="UniProtKB-UniRule"/>
</dbReference>
<evidence type="ECO:0000256" key="2">
    <source>
        <dbReference type="ARBA" id="ARBA00022898"/>
    </source>
</evidence>
<dbReference type="GO" id="GO:0030170">
    <property type="term" value="F:pyridoxal phosphate binding"/>
    <property type="evidence" value="ECO:0007669"/>
    <property type="project" value="UniProtKB-UniRule"/>
</dbReference>
<keyword evidence="2 4" id="KW-0663">Pyridoxal phosphate</keyword>
<dbReference type="Pfam" id="PF03473">
    <property type="entry name" value="MOSC"/>
    <property type="match status" value="1"/>
</dbReference>
<dbReference type="InterPro" id="IPR005302">
    <property type="entry name" value="MoCF_Sase_C"/>
</dbReference>
<evidence type="ECO:0000256" key="3">
    <source>
        <dbReference type="ARBA" id="ARBA00023150"/>
    </source>
</evidence>
<dbReference type="Gene3D" id="3.90.1150.10">
    <property type="entry name" value="Aspartate Aminotransferase, domain 1"/>
    <property type="match status" value="1"/>
</dbReference>
<dbReference type="SUPFAM" id="SSF141673">
    <property type="entry name" value="MOSC N-terminal domain-like"/>
    <property type="match status" value="1"/>
</dbReference>
<evidence type="ECO:0000313" key="7">
    <source>
        <dbReference type="Proteomes" id="UP000242875"/>
    </source>
</evidence>
<dbReference type="EC" id="2.8.1.9" evidence="4"/>
<proteinExistence type="inferred from homology"/>
<dbReference type="InterPro" id="IPR015421">
    <property type="entry name" value="PyrdxlP-dep_Trfase_major"/>
</dbReference>
<evidence type="ECO:0000256" key="4">
    <source>
        <dbReference type="HAMAP-Rule" id="MF_03050"/>
    </source>
</evidence>
<dbReference type="Proteomes" id="UP000242875">
    <property type="component" value="Unassembled WGS sequence"/>
</dbReference>
<comment type="similarity">
    <text evidence="4">Belongs to the class-V pyridoxal-phosphate-dependent aminotransferase family. MOCOS subfamily.</text>
</comment>
<keyword evidence="3 4" id="KW-0501">Molybdenum cofactor biosynthesis</keyword>
<feature type="modified residue" description="N6-(pyridoxal phosphate)lysine" evidence="4">
    <location>
        <position position="251"/>
    </location>
</feature>
<dbReference type="GO" id="GO:0030151">
    <property type="term" value="F:molybdenum ion binding"/>
    <property type="evidence" value="ECO:0007669"/>
    <property type="project" value="UniProtKB-UniRule"/>
</dbReference>
<reference evidence="6 7" key="1">
    <citation type="journal article" date="2017" name="Mycologia">
        <title>Bifiguratus adelaidae, gen. et sp. nov., a new member of Mucoromycotina in endophytic and soil-dwelling habitats.</title>
        <authorList>
            <person name="Torres-Cruz T.J."/>
            <person name="Billingsley Tobias T.L."/>
            <person name="Almatruk M."/>
            <person name="Hesse C."/>
            <person name="Kuske C.R."/>
            <person name="Desiro A."/>
            <person name="Benucci G.M."/>
            <person name="Bonito G."/>
            <person name="Stajich J.E."/>
            <person name="Dunlap C."/>
            <person name="Arnold A.E."/>
            <person name="Porras-Alfaro A."/>
        </authorList>
    </citation>
    <scope>NUCLEOTIDE SEQUENCE [LARGE SCALE GENOMIC DNA]</scope>
    <source>
        <strain evidence="6 7">AZ0501</strain>
    </source>
</reference>
<name>A0A261Y4A3_9FUNG</name>
<dbReference type="InterPro" id="IPR028886">
    <property type="entry name" value="MoCo_sulfurase"/>
</dbReference>
<comment type="catalytic activity">
    <reaction evidence="4">
        <text>Mo-molybdopterin + L-cysteine + AH2 = thio-Mo-molybdopterin + L-alanine + A + H2O</text>
        <dbReference type="Rhea" id="RHEA:42636"/>
        <dbReference type="ChEBI" id="CHEBI:13193"/>
        <dbReference type="ChEBI" id="CHEBI:15377"/>
        <dbReference type="ChEBI" id="CHEBI:17499"/>
        <dbReference type="ChEBI" id="CHEBI:35235"/>
        <dbReference type="ChEBI" id="CHEBI:57972"/>
        <dbReference type="ChEBI" id="CHEBI:71302"/>
        <dbReference type="ChEBI" id="CHEBI:82685"/>
        <dbReference type="EC" id="2.8.1.9"/>
    </reaction>
</comment>
<feature type="domain" description="MOSC" evidence="5">
    <location>
        <begin position="647"/>
        <end position="803"/>
    </location>
</feature>
<dbReference type="Pfam" id="PF00266">
    <property type="entry name" value="Aminotran_5"/>
    <property type="match status" value="1"/>
</dbReference>
<dbReference type="InterPro" id="IPR005303">
    <property type="entry name" value="MOCOS_middle"/>
</dbReference>
<dbReference type="PANTHER" id="PTHR14237:SF80">
    <property type="entry name" value="MOLYBDENUM COFACTOR SULFURASE"/>
    <property type="match status" value="1"/>
</dbReference>
<dbReference type="AlphaFoldDB" id="A0A261Y4A3"/>
<dbReference type="SUPFAM" id="SSF53383">
    <property type="entry name" value="PLP-dependent transferases"/>
    <property type="match status" value="1"/>
</dbReference>
<dbReference type="InterPro" id="IPR000192">
    <property type="entry name" value="Aminotrans_V_dom"/>
</dbReference>
<evidence type="ECO:0000259" key="5">
    <source>
        <dbReference type="PROSITE" id="PS51340"/>
    </source>
</evidence>
<comment type="function">
    <text evidence="4">Sulfurates the molybdenum cofactor. Sulfation of molybdenum is essential for xanthine dehydrogenase (XDH) and aldehyde oxidase (ADO) enzymes in which molybdenum cofactor is liganded by 1 oxygen and 1 sulfur atom in active form.</text>
</comment>
<dbReference type="PROSITE" id="PS51340">
    <property type="entry name" value="MOSC"/>
    <property type="match status" value="1"/>
</dbReference>
<dbReference type="InterPro" id="IPR015422">
    <property type="entry name" value="PyrdxlP-dep_Trfase_small"/>
</dbReference>
<dbReference type="EMBL" id="MVBO01000015">
    <property type="protein sequence ID" value="OZJ05466.1"/>
    <property type="molecule type" value="Genomic_DNA"/>
</dbReference>
<dbReference type="SUPFAM" id="SSF50800">
    <property type="entry name" value="PK beta-barrel domain-like"/>
    <property type="match status" value="1"/>
</dbReference>
<comment type="cofactor">
    <cofactor evidence="4">
        <name>pyridoxal 5'-phosphate</name>
        <dbReference type="ChEBI" id="CHEBI:597326"/>
    </cofactor>
</comment>
<accession>A0A261Y4A3</accession>
<protein>
    <recommendedName>
        <fullName evidence="4">Molybdenum cofactor sulfurase</fullName>
        <shortName evidence="4">MCS</shortName>
        <shortName evidence="4">MOS</shortName>
        <shortName evidence="4">MoCo sulfurase</shortName>
        <ecNumber evidence="4">2.8.1.9</ecNumber>
    </recommendedName>
    <alternativeName>
        <fullName evidence="4">Molybdenum cofactor sulfurtransferase</fullName>
    </alternativeName>
</protein>
<evidence type="ECO:0000313" key="6">
    <source>
        <dbReference type="EMBL" id="OZJ05466.1"/>
    </source>
</evidence>
<gene>
    <name evidence="6" type="ORF">BZG36_01662</name>
</gene>
<dbReference type="InterPro" id="IPR015424">
    <property type="entry name" value="PyrdxlP-dep_Trfase"/>
</dbReference>
<dbReference type="GO" id="GO:0008265">
    <property type="term" value="F:molybdenum cofactor sulfurtransferase activity"/>
    <property type="evidence" value="ECO:0007669"/>
    <property type="project" value="UniProtKB-UniRule"/>
</dbReference>
<comment type="caution">
    <text evidence="6">The sequence shown here is derived from an EMBL/GenBank/DDBJ whole genome shotgun (WGS) entry which is preliminary data.</text>
</comment>
<organism evidence="6 7">
    <name type="scientific">Bifiguratus adelaidae</name>
    <dbReference type="NCBI Taxonomy" id="1938954"/>
    <lineage>
        <taxon>Eukaryota</taxon>
        <taxon>Fungi</taxon>
        <taxon>Fungi incertae sedis</taxon>
        <taxon>Mucoromycota</taxon>
        <taxon>Mucoromycotina</taxon>
        <taxon>Endogonomycetes</taxon>
        <taxon>Endogonales</taxon>
        <taxon>Endogonales incertae sedis</taxon>
        <taxon>Bifiguratus</taxon>
    </lineage>
</organism>
<dbReference type="InterPro" id="IPR011037">
    <property type="entry name" value="Pyrv_Knase-like_insert_dom_sf"/>
</dbReference>
<dbReference type="OrthoDB" id="10264306at2759"/>
<dbReference type="GO" id="GO:0016829">
    <property type="term" value="F:lyase activity"/>
    <property type="evidence" value="ECO:0007669"/>
    <property type="project" value="UniProtKB-UniRule"/>
</dbReference>
<dbReference type="HAMAP" id="MF_03050">
    <property type="entry name" value="MOCOS"/>
    <property type="match status" value="1"/>
</dbReference>